<evidence type="ECO:0000313" key="2">
    <source>
        <dbReference type="EMBL" id="HIX87413.1"/>
    </source>
</evidence>
<dbReference type="EMBL" id="DXEN01000092">
    <property type="protein sequence ID" value="HIX87413.1"/>
    <property type="molecule type" value="Genomic_DNA"/>
</dbReference>
<dbReference type="PANTHER" id="PTHR43179">
    <property type="entry name" value="RHAMNOSYLTRANSFERASE WBBL"/>
    <property type="match status" value="1"/>
</dbReference>
<sequence length="307" mass="35469">MIDVSIIYVNYKTAALVLDSLRSVRERTRGVTYEVIVVDNDSGDDSERLLREAFPEVRYRQAGANLGFGRANNLGVEMARGEFVFFLNPDTMLQNDAITALVDFLRAHPEVGACGGNLTDGEGRPTFSLNRNDFTVAQEFLSIFYLRPPLWKAPRSHFYNFTGKPLRVRSIIGADLMVRKSVLDRIGAFDPAFFMNGEDIELCHRIIRSGYAIYSVPDARITHLEGRAPYVKMSRLLLLYEGNYMLFYKLYSLAAARRLCRVIRMKCRLRYWLFLGLGNKRKQEYWREKGEVNERAWLNFEEKIKCL</sequence>
<dbReference type="InterPro" id="IPR001173">
    <property type="entry name" value="Glyco_trans_2-like"/>
</dbReference>
<proteinExistence type="predicted"/>
<dbReference type="Proteomes" id="UP000823847">
    <property type="component" value="Unassembled WGS sequence"/>
</dbReference>
<dbReference type="InterPro" id="IPR029044">
    <property type="entry name" value="Nucleotide-diphossugar_trans"/>
</dbReference>
<dbReference type="PANTHER" id="PTHR43179:SF7">
    <property type="entry name" value="RHAMNOSYLTRANSFERASE WBBL"/>
    <property type="match status" value="1"/>
</dbReference>
<comment type="caution">
    <text evidence="2">The sequence shown here is derived from an EMBL/GenBank/DDBJ whole genome shotgun (WGS) entry which is preliminary data.</text>
</comment>
<dbReference type="CDD" id="cd04186">
    <property type="entry name" value="GT_2_like_c"/>
    <property type="match status" value="1"/>
</dbReference>
<name>A0A9D1XTT7_9BACT</name>
<evidence type="ECO:0000313" key="3">
    <source>
        <dbReference type="Proteomes" id="UP000823847"/>
    </source>
</evidence>
<reference evidence="2" key="2">
    <citation type="submission" date="2021-04" db="EMBL/GenBank/DDBJ databases">
        <authorList>
            <person name="Gilroy R."/>
        </authorList>
    </citation>
    <scope>NUCLEOTIDE SEQUENCE</scope>
    <source>
        <strain evidence="2">ChiHecec2B26-12326</strain>
    </source>
</reference>
<feature type="domain" description="Glycosyltransferase 2-like" evidence="1">
    <location>
        <begin position="5"/>
        <end position="184"/>
    </location>
</feature>
<dbReference type="AlphaFoldDB" id="A0A9D1XTT7"/>
<evidence type="ECO:0000259" key="1">
    <source>
        <dbReference type="Pfam" id="PF00535"/>
    </source>
</evidence>
<organism evidence="2 3">
    <name type="scientific">Candidatus Parabacteroides intestinigallinarum</name>
    <dbReference type="NCBI Taxonomy" id="2838722"/>
    <lineage>
        <taxon>Bacteria</taxon>
        <taxon>Pseudomonadati</taxon>
        <taxon>Bacteroidota</taxon>
        <taxon>Bacteroidia</taxon>
        <taxon>Bacteroidales</taxon>
        <taxon>Tannerellaceae</taxon>
        <taxon>Parabacteroides</taxon>
    </lineage>
</organism>
<accession>A0A9D1XTT7</accession>
<protein>
    <submittedName>
        <fullName evidence="2">Glycosyltransferase family 2 protein</fullName>
    </submittedName>
</protein>
<dbReference type="Gene3D" id="3.90.550.10">
    <property type="entry name" value="Spore Coat Polysaccharide Biosynthesis Protein SpsA, Chain A"/>
    <property type="match status" value="1"/>
</dbReference>
<dbReference type="SUPFAM" id="SSF53448">
    <property type="entry name" value="Nucleotide-diphospho-sugar transferases"/>
    <property type="match status" value="1"/>
</dbReference>
<dbReference type="Pfam" id="PF00535">
    <property type="entry name" value="Glycos_transf_2"/>
    <property type="match status" value="1"/>
</dbReference>
<reference evidence="2" key="1">
    <citation type="journal article" date="2021" name="PeerJ">
        <title>Extensive microbial diversity within the chicken gut microbiome revealed by metagenomics and culture.</title>
        <authorList>
            <person name="Gilroy R."/>
            <person name="Ravi A."/>
            <person name="Getino M."/>
            <person name="Pursley I."/>
            <person name="Horton D.L."/>
            <person name="Alikhan N.F."/>
            <person name="Baker D."/>
            <person name="Gharbi K."/>
            <person name="Hall N."/>
            <person name="Watson M."/>
            <person name="Adriaenssens E.M."/>
            <person name="Foster-Nyarko E."/>
            <person name="Jarju S."/>
            <person name="Secka A."/>
            <person name="Antonio M."/>
            <person name="Oren A."/>
            <person name="Chaudhuri R.R."/>
            <person name="La Ragione R."/>
            <person name="Hildebrand F."/>
            <person name="Pallen M.J."/>
        </authorList>
    </citation>
    <scope>NUCLEOTIDE SEQUENCE</scope>
    <source>
        <strain evidence="2">ChiHecec2B26-12326</strain>
    </source>
</reference>
<gene>
    <name evidence="2" type="ORF">H9848_12540</name>
</gene>